<keyword evidence="2" id="KW-1185">Reference proteome</keyword>
<comment type="caution">
    <text evidence="1">The sequence shown here is derived from an EMBL/GenBank/DDBJ whole genome shotgun (WGS) entry which is preliminary data.</text>
</comment>
<evidence type="ECO:0000313" key="1">
    <source>
        <dbReference type="EMBL" id="MCD9644446.1"/>
    </source>
</evidence>
<feature type="non-terminal residue" evidence="1">
    <location>
        <position position="53"/>
    </location>
</feature>
<dbReference type="EMBL" id="JACEIK010004151">
    <property type="protein sequence ID" value="MCD9644446.1"/>
    <property type="molecule type" value="Genomic_DNA"/>
</dbReference>
<gene>
    <name evidence="1" type="ORF">HAX54_032660</name>
</gene>
<reference evidence="1 2" key="1">
    <citation type="journal article" date="2021" name="BMC Genomics">
        <title>Datura genome reveals duplications of psychoactive alkaloid biosynthetic genes and high mutation rate following tissue culture.</title>
        <authorList>
            <person name="Rajewski A."/>
            <person name="Carter-House D."/>
            <person name="Stajich J."/>
            <person name="Litt A."/>
        </authorList>
    </citation>
    <scope>NUCLEOTIDE SEQUENCE [LARGE SCALE GENOMIC DNA]</scope>
    <source>
        <strain evidence="1">AR-01</strain>
    </source>
</reference>
<evidence type="ECO:0000313" key="2">
    <source>
        <dbReference type="Proteomes" id="UP000823775"/>
    </source>
</evidence>
<organism evidence="1 2">
    <name type="scientific">Datura stramonium</name>
    <name type="common">Jimsonweed</name>
    <name type="synonym">Common thornapple</name>
    <dbReference type="NCBI Taxonomy" id="4076"/>
    <lineage>
        <taxon>Eukaryota</taxon>
        <taxon>Viridiplantae</taxon>
        <taxon>Streptophyta</taxon>
        <taxon>Embryophyta</taxon>
        <taxon>Tracheophyta</taxon>
        <taxon>Spermatophyta</taxon>
        <taxon>Magnoliopsida</taxon>
        <taxon>eudicotyledons</taxon>
        <taxon>Gunneridae</taxon>
        <taxon>Pentapetalae</taxon>
        <taxon>asterids</taxon>
        <taxon>lamiids</taxon>
        <taxon>Solanales</taxon>
        <taxon>Solanaceae</taxon>
        <taxon>Solanoideae</taxon>
        <taxon>Datureae</taxon>
        <taxon>Datura</taxon>
    </lineage>
</organism>
<name>A0ABS8VDJ7_DATST</name>
<protein>
    <submittedName>
        <fullName evidence="1">Uncharacterized protein</fullName>
    </submittedName>
</protein>
<accession>A0ABS8VDJ7</accession>
<sequence length="53" mass="5729">MDLPPAILSVPCPQSSSMPFATHRAISKFRRCNPPSTPMSLPLSSQITHLPPS</sequence>
<proteinExistence type="predicted"/>
<dbReference type="Proteomes" id="UP000823775">
    <property type="component" value="Unassembled WGS sequence"/>
</dbReference>